<dbReference type="Proteomes" id="UP001064489">
    <property type="component" value="Chromosome 8"/>
</dbReference>
<proteinExistence type="predicted"/>
<evidence type="ECO:0000313" key="3">
    <source>
        <dbReference type="Proteomes" id="UP001064489"/>
    </source>
</evidence>
<dbReference type="InterPro" id="IPR055482">
    <property type="entry name" value="DUF7054"/>
</dbReference>
<feature type="domain" description="DUF7054" evidence="1">
    <location>
        <begin position="188"/>
        <end position="255"/>
    </location>
</feature>
<dbReference type="AlphaFoldDB" id="A0AAD5NP99"/>
<evidence type="ECO:0000259" key="1">
    <source>
        <dbReference type="Pfam" id="PF23156"/>
    </source>
</evidence>
<organism evidence="2 3">
    <name type="scientific">Acer negundo</name>
    <name type="common">Box elder</name>
    <dbReference type="NCBI Taxonomy" id="4023"/>
    <lineage>
        <taxon>Eukaryota</taxon>
        <taxon>Viridiplantae</taxon>
        <taxon>Streptophyta</taxon>
        <taxon>Embryophyta</taxon>
        <taxon>Tracheophyta</taxon>
        <taxon>Spermatophyta</taxon>
        <taxon>Magnoliopsida</taxon>
        <taxon>eudicotyledons</taxon>
        <taxon>Gunneridae</taxon>
        <taxon>Pentapetalae</taxon>
        <taxon>rosids</taxon>
        <taxon>malvids</taxon>
        <taxon>Sapindales</taxon>
        <taxon>Sapindaceae</taxon>
        <taxon>Hippocastanoideae</taxon>
        <taxon>Acereae</taxon>
        <taxon>Acer</taxon>
    </lineage>
</organism>
<reference evidence="2" key="2">
    <citation type="submission" date="2023-02" db="EMBL/GenBank/DDBJ databases">
        <authorList>
            <person name="Swenson N.G."/>
            <person name="Wegrzyn J.L."/>
            <person name="Mcevoy S.L."/>
        </authorList>
    </citation>
    <scope>NUCLEOTIDE SEQUENCE</scope>
    <source>
        <strain evidence="2">91603</strain>
        <tissue evidence="2">Leaf</tissue>
    </source>
</reference>
<gene>
    <name evidence="2" type="ORF">LWI28_026293</name>
</gene>
<dbReference type="EMBL" id="JAJSOW010000103">
    <property type="protein sequence ID" value="KAI9175024.1"/>
    <property type="molecule type" value="Genomic_DNA"/>
</dbReference>
<dbReference type="InterPro" id="IPR040358">
    <property type="entry name" value="At4g22758-like"/>
</dbReference>
<keyword evidence="3" id="KW-1185">Reference proteome</keyword>
<dbReference type="Pfam" id="PF23156">
    <property type="entry name" value="DUF7054"/>
    <property type="match status" value="2"/>
</dbReference>
<protein>
    <recommendedName>
        <fullName evidence="1">DUF7054 domain-containing protein</fullName>
    </recommendedName>
</protein>
<comment type="caution">
    <text evidence="2">The sequence shown here is derived from an EMBL/GenBank/DDBJ whole genome shotgun (WGS) entry which is preliminary data.</text>
</comment>
<accession>A0AAD5NP99</accession>
<name>A0AAD5NP99_ACENE</name>
<reference evidence="2" key="1">
    <citation type="journal article" date="2022" name="Plant J.">
        <title>Strategies of tolerance reflected in two North American maple genomes.</title>
        <authorList>
            <person name="McEvoy S.L."/>
            <person name="Sezen U.U."/>
            <person name="Trouern-Trend A."/>
            <person name="McMahon S.M."/>
            <person name="Schaberg P.G."/>
            <person name="Yang J."/>
            <person name="Wegrzyn J.L."/>
            <person name="Swenson N.G."/>
        </authorList>
    </citation>
    <scope>NUCLEOTIDE SEQUENCE</scope>
    <source>
        <strain evidence="2">91603</strain>
    </source>
</reference>
<evidence type="ECO:0000313" key="2">
    <source>
        <dbReference type="EMBL" id="KAI9175024.1"/>
    </source>
</evidence>
<sequence>MNSLSHLLNRRNNNNIGMVSTSNAAANEEMMRSRSLQVFPPERYTDLVRRRGGFIYVPARRKITTTTTTLTPNNGGDIAQKRVSDLIKAAIEIYVKEKRRPLLKHTDFKSFQLHYSQYSLESLKADEKLINLGSRISLCFKAFNQLCSVNLSSCSEEANIAITFTSPFHSLEFGSINGEIVGVQRIRKDAKVVVNVTVEGSLGLIIAMVKLGSNVDETIKVVVAKYNEQGRSPKIDRDTASSLELHHSYFSLQCNRLHQEVDDDQTGSGKLLAGEVGSCAPVMFPPS</sequence>
<dbReference type="PANTHER" id="PTHR33270">
    <property type="entry name" value="BNAC05G50380D PROTEIN"/>
    <property type="match status" value="1"/>
</dbReference>
<dbReference type="PANTHER" id="PTHR33270:SF6">
    <property type="entry name" value="OS02G0448600 PROTEIN"/>
    <property type="match status" value="1"/>
</dbReference>
<feature type="domain" description="DUF7054" evidence="1">
    <location>
        <begin position="80"/>
        <end position="135"/>
    </location>
</feature>